<evidence type="ECO:0000313" key="1">
    <source>
        <dbReference type="EMBL" id="KZS16260.1"/>
    </source>
</evidence>
<accession>A0A164ZEC2</accession>
<dbReference type="EMBL" id="LRGB01000725">
    <property type="protein sequence ID" value="KZS16260.1"/>
    <property type="molecule type" value="Genomic_DNA"/>
</dbReference>
<gene>
    <name evidence="1" type="ORF">APZ42_017898</name>
</gene>
<comment type="caution">
    <text evidence="1">The sequence shown here is derived from an EMBL/GenBank/DDBJ whole genome shotgun (WGS) entry which is preliminary data.</text>
</comment>
<proteinExistence type="predicted"/>
<reference evidence="1 2" key="1">
    <citation type="submission" date="2016-03" db="EMBL/GenBank/DDBJ databases">
        <title>EvidentialGene: Evidence-directed Construction of Genes on Genomes.</title>
        <authorList>
            <person name="Gilbert D.G."/>
            <person name="Choi J.-H."/>
            <person name="Mockaitis K."/>
            <person name="Colbourne J."/>
            <person name="Pfrender M."/>
        </authorList>
    </citation>
    <scope>NUCLEOTIDE SEQUENCE [LARGE SCALE GENOMIC DNA]</scope>
    <source>
        <strain evidence="1 2">Xinb3</strain>
        <tissue evidence="1">Complete organism</tissue>
    </source>
</reference>
<evidence type="ECO:0000313" key="2">
    <source>
        <dbReference type="Proteomes" id="UP000076858"/>
    </source>
</evidence>
<protein>
    <submittedName>
        <fullName evidence="1">Uncharacterized protein</fullName>
    </submittedName>
</protein>
<name>A0A164ZEC2_9CRUS</name>
<sequence length="83" mass="9616">MVQVALRCTRRSMSVFPLHLTFIAASIRRERERERTNGILHTERERMRKQLGGPLCGLYAYHAEREGERGKSIQSQHSTSVYA</sequence>
<keyword evidence="2" id="KW-1185">Reference proteome</keyword>
<dbReference type="Proteomes" id="UP000076858">
    <property type="component" value="Unassembled WGS sequence"/>
</dbReference>
<dbReference type="AlphaFoldDB" id="A0A164ZEC2"/>
<organism evidence="1 2">
    <name type="scientific">Daphnia magna</name>
    <dbReference type="NCBI Taxonomy" id="35525"/>
    <lineage>
        <taxon>Eukaryota</taxon>
        <taxon>Metazoa</taxon>
        <taxon>Ecdysozoa</taxon>
        <taxon>Arthropoda</taxon>
        <taxon>Crustacea</taxon>
        <taxon>Branchiopoda</taxon>
        <taxon>Diplostraca</taxon>
        <taxon>Cladocera</taxon>
        <taxon>Anomopoda</taxon>
        <taxon>Daphniidae</taxon>
        <taxon>Daphnia</taxon>
    </lineage>
</organism>